<evidence type="ECO:0000259" key="1">
    <source>
        <dbReference type="Pfam" id="PF13193"/>
    </source>
</evidence>
<dbReference type="InterPro" id="IPR045851">
    <property type="entry name" value="AMP-bd_C_sf"/>
</dbReference>
<keyword evidence="3" id="KW-1185">Reference proteome</keyword>
<dbReference type="AlphaFoldDB" id="A0A1Q8QPX4"/>
<proteinExistence type="predicted"/>
<evidence type="ECO:0000313" key="3">
    <source>
        <dbReference type="Proteomes" id="UP000186102"/>
    </source>
</evidence>
<sequence length="42" mass="4664">MLLKKTVCEEVEAMLNQHPDIVESAVLPVQDTKKGEVVKASR</sequence>
<dbReference type="Proteomes" id="UP000186102">
    <property type="component" value="Unassembled WGS sequence"/>
</dbReference>
<protein>
    <recommendedName>
        <fullName evidence="1">AMP-binding enzyme C-terminal domain-containing protein</fullName>
    </recommendedName>
</protein>
<comment type="caution">
    <text evidence="2">The sequence shown here is derived from an EMBL/GenBank/DDBJ whole genome shotgun (WGS) entry which is preliminary data.</text>
</comment>
<dbReference type="EMBL" id="MLBF01000033">
    <property type="protein sequence ID" value="OLN29366.1"/>
    <property type="molecule type" value="Genomic_DNA"/>
</dbReference>
<dbReference type="Gene3D" id="3.30.300.30">
    <property type="match status" value="1"/>
</dbReference>
<evidence type="ECO:0000313" key="2">
    <source>
        <dbReference type="EMBL" id="OLN29366.1"/>
    </source>
</evidence>
<organism evidence="2 3">
    <name type="scientific">Desulfosporosinus metallidurans</name>
    <dbReference type="NCBI Taxonomy" id="1888891"/>
    <lineage>
        <taxon>Bacteria</taxon>
        <taxon>Bacillati</taxon>
        <taxon>Bacillota</taxon>
        <taxon>Clostridia</taxon>
        <taxon>Eubacteriales</taxon>
        <taxon>Desulfitobacteriaceae</taxon>
        <taxon>Desulfosporosinus</taxon>
    </lineage>
</organism>
<dbReference type="STRING" id="1888891.DSOL_3542"/>
<gene>
    <name evidence="2" type="ORF">DSOL_3542</name>
</gene>
<accession>A0A1Q8QPX4</accession>
<feature type="domain" description="AMP-binding enzyme C-terminal" evidence="1">
    <location>
        <begin position="10"/>
        <end position="40"/>
    </location>
</feature>
<dbReference type="InterPro" id="IPR025110">
    <property type="entry name" value="AMP-bd_C"/>
</dbReference>
<name>A0A1Q8QPX4_9FIRM</name>
<dbReference type="SUPFAM" id="SSF56801">
    <property type="entry name" value="Acetyl-CoA synthetase-like"/>
    <property type="match status" value="1"/>
</dbReference>
<dbReference type="Pfam" id="PF13193">
    <property type="entry name" value="AMP-binding_C"/>
    <property type="match status" value="1"/>
</dbReference>
<reference evidence="2 3" key="1">
    <citation type="submission" date="2016-09" db="EMBL/GenBank/DDBJ databases">
        <title>Complete genome of Desulfosporosinus sp. OL.</title>
        <authorList>
            <person name="Mardanov A."/>
            <person name="Beletsky A."/>
            <person name="Panova A."/>
            <person name="Karnachuk O."/>
            <person name="Ravin N."/>
        </authorList>
    </citation>
    <scope>NUCLEOTIDE SEQUENCE [LARGE SCALE GENOMIC DNA]</scope>
    <source>
        <strain evidence="2 3">OL</strain>
    </source>
</reference>